<dbReference type="Proteomes" id="UP001056778">
    <property type="component" value="Chromosome 4"/>
</dbReference>
<organism evidence="1 2">
    <name type="scientific">Holotrichia oblita</name>
    <name type="common">Chafer beetle</name>
    <dbReference type="NCBI Taxonomy" id="644536"/>
    <lineage>
        <taxon>Eukaryota</taxon>
        <taxon>Metazoa</taxon>
        <taxon>Ecdysozoa</taxon>
        <taxon>Arthropoda</taxon>
        <taxon>Hexapoda</taxon>
        <taxon>Insecta</taxon>
        <taxon>Pterygota</taxon>
        <taxon>Neoptera</taxon>
        <taxon>Endopterygota</taxon>
        <taxon>Coleoptera</taxon>
        <taxon>Polyphaga</taxon>
        <taxon>Scarabaeiformia</taxon>
        <taxon>Scarabaeidae</taxon>
        <taxon>Melolonthinae</taxon>
        <taxon>Holotrichia</taxon>
    </lineage>
</organism>
<name>A0ACB9T9G3_HOLOL</name>
<proteinExistence type="predicted"/>
<evidence type="ECO:0000313" key="2">
    <source>
        <dbReference type="Proteomes" id="UP001056778"/>
    </source>
</evidence>
<keyword evidence="2" id="KW-1185">Reference proteome</keyword>
<comment type="caution">
    <text evidence="1">The sequence shown here is derived from an EMBL/GenBank/DDBJ whole genome shotgun (WGS) entry which is preliminary data.</text>
</comment>
<reference evidence="1" key="1">
    <citation type="submission" date="2022-04" db="EMBL/GenBank/DDBJ databases">
        <title>Chromosome-scale genome assembly of Holotrichia oblita Faldermann.</title>
        <authorList>
            <person name="Rongchong L."/>
        </authorList>
    </citation>
    <scope>NUCLEOTIDE SEQUENCE</scope>
    <source>
        <strain evidence="1">81SQS9</strain>
    </source>
</reference>
<dbReference type="EMBL" id="CM043018">
    <property type="protein sequence ID" value="KAI4463409.1"/>
    <property type="molecule type" value="Genomic_DNA"/>
</dbReference>
<sequence length="838" mass="94254">MSTFKKLNTKIYQKAGVVTTPDYIYWKQLGEPVLVKEFGPIDYIDFSPVEPFHFAVTCSVRVQVYNPITKLVVKNISRFRENAHGAVFRPDGKLLCAGGDEGALKLFDVSTKSMLRLFKGHTHAIHRTQFVYSKPQIASFSDDKSVKIWDISTEQNVLTYSEHSDYVRAGTVNENVPDIILSGGYDNIVKMYDTRTDKAVLTVNHESPIESLLFLPSGGVFLSAGGTSIKIWDALAGENYNKRLLSGSLDRHVKIYDISTFKVVHTLDYPNAILSLGISNDDQTVVTGLVDGLVCISRRKDKAPKDDEESNKPTKVYMKTQYSNADMVVPDTKLEKQSKHDIYLRKFQYSKALESALITYVANKHPEVTEPVLVKEFGPIDYIDFSPVEPFHFAVTCSVRVQVYNPITKLVVKNISRFRENAHGAVFRPDGKLLCAGGDEGALKLFDVSTKSMLRLFKGHTHAIHRTQFVYSKPQIASFSDDKSVKIWDISTEQNVLTYSEHSDYVRAGTVNENVPDIILSGGYDNIVKMYDTRTDKAVLTVNHESPIESLLFLPSGGVFLSAGGTSIKIWDALAGENYNKRLLSGSLDRHVKIYDISTFKVVHTLDYPNAILSLGISNDDQTVVTGLVDGLVCISRRKDKAPKDDEESNKPTKVYMKTQYSNADMVVPDTKLEKQSKHDIYLRKFQYSKALESALITYVANKHPEVTVSVLQELIRRKAFARVLKSADTKTIMQLLKFFTRYIADYRFTRALIFAVNIFVDVFQESIYTMPFEVTKLFCNLTQILNEEVKLVSELSRLQGAMQMILAASDKSETHTSDIKNLTPSVDAQKSIIFDVS</sequence>
<accession>A0ACB9T9G3</accession>
<protein>
    <submittedName>
        <fullName evidence="1">Utp15 u3 small nucleolar rna-associated protein 15 family member</fullName>
    </submittedName>
</protein>
<evidence type="ECO:0000313" key="1">
    <source>
        <dbReference type="EMBL" id="KAI4463409.1"/>
    </source>
</evidence>
<gene>
    <name evidence="1" type="ORF">MML48_4g00012781</name>
</gene>